<reference evidence="1" key="1">
    <citation type="submission" date="2013-07" db="EMBL/GenBank/DDBJ databases">
        <title>The genome of Eucalyptus grandis.</title>
        <authorList>
            <person name="Schmutz J."/>
            <person name="Hayes R."/>
            <person name="Myburg A."/>
            <person name="Tuskan G."/>
            <person name="Grattapaglia D."/>
            <person name="Rokhsar D.S."/>
        </authorList>
    </citation>
    <scope>NUCLEOTIDE SEQUENCE</scope>
    <source>
        <tissue evidence="1">Leaf extractions</tissue>
    </source>
</reference>
<evidence type="ECO:0000313" key="1">
    <source>
        <dbReference type="EMBL" id="KCW60388.1"/>
    </source>
</evidence>
<proteinExistence type="predicted"/>
<dbReference type="Gramene" id="KCW60388">
    <property type="protein sequence ID" value="KCW60388"/>
    <property type="gene ID" value="EUGRSUZ_H03104"/>
</dbReference>
<organism evidence="1">
    <name type="scientific">Eucalyptus grandis</name>
    <name type="common">Flooded gum</name>
    <dbReference type="NCBI Taxonomy" id="71139"/>
    <lineage>
        <taxon>Eukaryota</taxon>
        <taxon>Viridiplantae</taxon>
        <taxon>Streptophyta</taxon>
        <taxon>Embryophyta</taxon>
        <taxon>Tracheophyta</taxon>
        <taxon>Spermatophyta</taxon>
        <taxon>Magnoliopsida</taxon>
        <taxon>eudicotyledons</taxon>
        <taxon>Gunneridae</taxon>
        <taxon>Pentapetalae</taxon>
        <taxon>rosids</taxon>
        <taxon>malvids</taxon>
        <taxon>Myrtales</taxon>
        <taxon>Myrtaceae</taxon>
        <taxon>Myrtoideae</taxon>
        <taxon>Eucalypteae</taxon>
        <taxon>Eucalyptus</taxon>
    </lineage>
</organism>
<dbReference type="EMBL" id="KK198760">
    <property type="protein sequence ID" value="KCW60388.1"/>
    <property type="molecule type" value="Genomic_DNA"/>
</dbReference>
<name>A0A059B2N8_EUCGR</name>
<protein>
    <submittedName>
        <fullName evidence="1">Uncharacterized protein</fullName>
    </submittedName>
</protein>
<dbReference type="AlphaFoldDB" id="A0A059B2N8"/>
<gene>
    <name evidence="1" type="ORF">EUGRSUZ_H03104</name>
</gene>
<sequence length="83" mass="9237">MIYLLRALCAIRPLRASPSPNPIVLPRLPHSSLVRRSCLCSHSSLSLSFVLSRVTSLCEILLGEVDSFALEQSACLRMLSKRR</sequence>
<accession>A0A059B2N8</accession>
<dbReference type="InParanoid" id="A0A059B2N8"/>